<keyword evidence="4 6" id="KW-0067">ATP-binding</keyword>
<dbReference type="GO" id="GO:0032267">
    <property type="term" value="F:tRNA(Ile)-lysidine synthase activity"/>
    <property type="evidence" value="ECO:0007669"/>
    <property type="project" value="UniProtKB-EC"/>
</dbReference>
<evidence type="ECO:0000259" key="7">
    <source>
        <dbReference type="Pfam" id="PF01171"/>
    </source>
</evidence>
<dbReference type="Proteomes" id="UP000470384">
    <property type="component" value="Unassembled WGS sequence"/>
</dbReference>
<comment type="caution">
    <text evidence="8">The sequence shown here is derived from an EMBL/GenBank/DDBJ whole genome shotgun (WGS) entry which is preliminary data.</text>
</comment>
<dbReference type="GO" id="GO:0005524">
    <property type="term" value="F:ATP binding"/>
    <property type="evidence" value="ECO:0007669"/>
    <property type="project" value="UniProtKB-UniRule"/>
</dbReference>
<gene>
    <name evidence="6 8" type="primary">tilS</name>
    <name evidence="8" type="ORF">GTQ45_13300</name>
</gene>
<evidence type="ECO:0000313" key="9">
    <source>
        <dbReference type="Proteomes" id="UP000470384"/>
    </source>
</evidence>
<dbReference type="EC" id="6.3.4.19" evidence="6"/>
<dbReference type="OrthoDB" id="9807403at2"/>
<reference evidence="8 9" key="1">
    <citation type="journal article" date="2016" name="Int. J. Syst. Evol. Microbiol.">
        <title>Pyruvatibacter mobilis gen. nov., sp. nov., a marine bacterium from the culture broth of Picochlorum sp. 122.</title>
        <authorList>
            <person name="Wang G."/>
            <person name="Tang M."/>
            <person name="Wu H."/>
            <person name="Dai S."/>
            <person name="Li T."/>
            <person name="Chen C."/>
            <person name="He H."/>
            <person name="Fan J."/>
            <person name="Xiang W."/>
            <person name="Li X."/>
        </authorList>
    </citation>
    <scope>NUCLEOTIDE SEQUENCE [LARGE SCALE GENOMIC DNA]</scope>
    <source>
        <strain evidence="8 9">GYP-11</strain>
    </source>
</reference>
<evidence type="ECO:0000313" key="8">
    <source>
        <dbReference type="EMBL" id="NBG96711.1"/>
    </source>
</evidence>
<dbReference type="SUPFAM" id="SSF52402">
    <property type="entry name" value="Adenine nucleotide alpha hydrolases-like"/>
    <property type="match status" value="1"/>
</dbReference>
<dbReference type="HAMAP" id="MF_01161">
    <property type="entry name" value="tRNA_Ile_lys_synt"/>
    <property type="match status" value="1"/>
</dbReference>
<comment type="subcellular location">
    <subcellularLocation>
        <location evidence="6">Cytoplasm</location>
    </subcellularLocation>
</comment>
<comment type="function">
    <text evidence="6">Ligates lysine onto the cytidine present at position 34 of the AUA codon-specific tRNA(Ile) that contains the anticodon CAU, in an ATP-dependent manner. Cytidine is converted to lysidine, thus changing the amino acid specificity of the tRNA from methionine to isoleucine.</text>
</comment>
<evidence type="ECO:0000256" key="4">
    <source>
        <dbReference type="ARBA" id="ARBA00022840"/>
    </source>
</evidence>
<sequence length="438" mass="46198">MRGAGTVPSAEALLAGVDLPDGAPLAVAVSGGPDSMALLHLAAEHGRQTGREVTALTVDHGIRPEAAEEALQVAAWCAALGVPHYILASDAPAPAADIQAWARRLRYRLMGAWCRERGVAALLVAHSRDDQAETFLLRLGRGSGVDGLASMARDVTREGLRILRPLLATSREDLRVFLAERGQDFIQDPSNDDTHHARVRMRRLMPALAAEGMTAARLAETAGRLAIARDALDGWMRAHVKANVRFFGTGHAVMDRAAFCDVPEDIGLRALAALVRGVGGGVYRPRLAHTTSLLARLREAGFKGATLGGLRFQARGAEVLVCREGRALAGPAGTRDGRFDWDGRFSVSVDDAAAADSLHVAALGAANWRDIRHQPGIPQLPAMVGGSLPALYREGELVDIPGFFQPDEAGALSARALFVAPARAGLAAGPIATGQAKP</sequence>
<dbReference type="Gene3D" id="3.40.50.620">
    <property type="entry name" value="HUPs"/>
    <property type="match status" value="1"/>
</dbReference>
<dbReference type="PANTHER" id="PTHR43033:SF1">
    <property type="entry name" value="TRNA(ILE)-LYSIDINE SYNTHASE-RELATED"/>
    <property type="match status" value="1"/>
</dbReference>
<keyword evidence="2 6" id="KW-0819">tRNA processing</keyword>
<dbReference type="InterPro" id="IPR012795">
    <property type="entry name" value="tRNA_Ile_lys_synt_N"/>
</dbReference>
<evidence type="ECO:0000256" key="2">
    <source>
        <dbReference type="ARBA" id="ARBA00022694"/>
    </source>
</evidence>
<comment type="domain">
    <text evidence="6">The N-terminal region contains the highly conserved SGGXDS motif, predicted to be a P-loop motif involved in ATP binding.</text>
</comment>
<dbReference type="RefSeq" id="WP_160588743.1">
    <property type="nucleotide sequence ID" value="NZ_BMHN01000001.1"/>
</dbReference>
<feature type="binding site" evidence="6">
    <location>
        <begin position="30"/>
        <end position="35"/>
    </location>
    <ligand>
        <name>ATP</name>
        <dbReference type="ChEBI" id="CHEBI:30616"/>
    </ligand>
</feature>
<keyword evidence="3 6" id="KW-0547">Nucleotide-binding</keyword>
<dbReference type="CDD" id="cd01992">
    <property type="entry name" value="TilS_N"/>
    <property type="match status" value="1"/>
</dbReference>
<evidence type="ECO:0000256" key="6">
    <source>
        <dbReference type="HAMAP-Rule" id="MF_01161"/>
    </source>
</evidence>
<proteinExistence type="inferred from homology"/>
<keyword evidence="9" id="KW-1185">Reference proteome</keyword>
<dbReference type="PANTHER" id="PTHR43033">
    <property type="entry name" value="TRNA(ILE)-LYSIDINE SYNTHASE-RELATED"/>
    <property type="match status" value="1"/>
</dbReference>
<keyword evidence="6" id="KW-0963">Cytoplasm</keyword>
<dbReference type="InterPro" id="IPR014729">
    <property type="entry name" value="Rossmann-like_a/b/a_fold"/>
</dbReference>
<feature type="domain" description="tRNA(Ile)-lysidine/2-thiocytidine synthase N-terminal" evidence="7">
    <location>
        <begin position="26"/>
        <end position="203"/>
    </location>
</feature>
<evidence type="ECO:0000256" key="1">
    <source>
        <dbReference type="ARBA" id="ARBA00022598"/>
    </source>
</evidence>
<name>A0A845QFQ5_9HYPH</name>
<evidence type="ECO:0000256" key="5">
    <source>
        <dbReference type="ARBA" id="ARBA00048539"/>
    </source>
</evidence>
<keyword evidence="1 6" id="KW-0436">Ligase</keyword>
<dbReference type="AlphaFoldDB" id="A0A845QFQ5"/>
<organism evidence="8 9">
    <name type="scientific">Pyruvatibacter mobilis</name>
    <dbReference type="NCBI Taxonomy" id="1712261"/>
    <lineage>
        <taxon>Bacteria</taxon>
        <taxon>Pseudomonadati</taxon>
        <taxon>Pseudomonadota</taxon>
        <taxon>Alphaproteobacteria</taxon>
        <taxon>Hyphomicrobiales</taxon>
        <taxon>Parvibaculaceae</taxon>
        <taxon>Pyruvatibacter</taxon>
    </lineage>
</organism>
<dbReference type="GO" id="GO:0006400">
    <property type="term" value="P:tRNA modification"/>
    <property type="evidence" value="ECO:0007669"/>
    <property type="project" value="UniProtKB-UniRule"/>
</dbReference>
<dbReference type="InterPro" id="IPR011063">
    <property type="entry name" value="TilS/TtcA_N"/>
</dbReference>
<dbReference type="NCBIfam" id="TIGR02432">
    <property type="entry name" value="lysidine_TilS_N"/>
    <property type="match status" value="1"/>
</dbReference>
<comment type="similarity">
    <text evidence="6">Belongs to the tRNA(Ile)-lysidine synthase family.</text>
</comment>
<accession>A0A845QFQ5</accession>
<dbReference type="InterPro" id="IPR012094">
    <property type="entry name" value="tRNA_Ile_lys_synt"/>
</dbReference>
<comment type="catalytic activity">
    <reaction evidence="5 6">
        <text>cytidine(34) in tRNA(Ile2) + L-lysine + ATP = lysidine(34) in tRNA(Ile2) + AMP + diphosphate + H(+)</text>
        <dbReference type="Rhea" id="RHEA:43744"/>
        <dbReference type="Rhea" id="RHEA-COMP:10625"/>
        <dbReference type="Rhea" id="RHEA-COMP:10670"/>
        <dbReference type="ChEBI" id="CHEBI:15378"/>
        <dbReference type="ChEBI" id="CHEBI:30616"/>
        <dbReference type="ChEBI" id="CHEBI:32551"/>
        <dbReference type="ChEBI" id="CHEBI:33019"/>
        <dbReference type="ChEBI" id="CHEBI:82748"/>
        <dbReference type="ChEBI" id="CHEBI:83665"/>
        <dbReference type="ChEBI" id="CHEBI:456215"/>
        <dbReference type="EC" id="6.3.4.19"/>
    </reaction>
</comment>
<dbReference type="GeneID" id="300653783"/>
<dbReference type="EMBL" id="WXYQ01000011">
    <property type="protein sequence ID" value="NBG96711.1"/>
    <property type="molecule type" value="Genomic_DNA"/>
</dbReference>
<protein>
    <recommendedName>
        <fullName evidence="6">tRNA(Ile)-lysidine synthase</fullName>
        <ecNumber evidence="6">6.3.4.19</ecNumber>
    </recommendedName>
    <alternativeName>
        <fullName evidence="6">tRNA(Ile)-2-lysyl-cytidine synthase</fullName>
    </alternativeName>
    <alternativeName>
        <fullName evidence="6">tRNA(Ile)-lysidine synthetase</fullName>
    </alternativeName>
</protein>
<evidence type="ECO:0000256" key="3">
    <source>
        <dbReference type="ARBA" id="ARBA00022741"/>
    </source>
</evidence>
<dbReference type="GO" id="GO:0005737">
    <property type="term" value="C:cytoplasm"/>
    <property type="evidence" value="ECO:0007669"/>
    <property type="project" value="UniProtKB-SubCell"/>
</dbReference>
<dbReference type="Pfam" id="PF01171">
    <property type="entry name" value="ATP_bind_3"/>
    <property type="match status" value="1"/>
</dbReference>